<dbReference type="AlphaFoldDB" id="A0A0C3C8L6"/>
<dbReference type="PANTHER" id="PTHR12468">
    <property type="entry name" value="GPI MANNOSYLTRANSFERASE 2"/>
    <property type="match status" value="1"/>
</dbReference>
<dbReference type="PANTHER" id="PTHR12468:SF2">
    <property type="entry name" value="GPI MANNOSYLTRANSFERASE 2"/>
    <property type="match status" value="1"/>
</dbReference>
<feature type="transmembrane region" description="Helical" evidence="12">
    <location>
        <begin position="188"/>
        <end position="205"/>
    </location>
</feature>
<gene>
    <name evidence="13" type="ORF">M413DRAFT_65801</name>
</gene>
<evidence type="ECO:0000313" key="14">
    <source>
        <dbReference type="Proteomes" id="UP000053424"/>
    </source>
</evidence>
<dbReference type="OrthoDB" id="10252502at2759"/>
<feature type="transmembrane region" description="Helical" evidence="12">
    <location>
        <begin position="127"/>
        <end position="148"/>
    </location>
</feature>
<dbReference type="GO" id="GO:0004376">
    <property type="term" value="F:GPI mannosyltransferase activity"/>
    <property type="evidence" value="ECO:0007669"/>
    <property type="project" value="InterPro"/>
</dbReference>
<evidence type="ECO:0000256" key="9">
    <source>
        <dbReference type="ARBA" id="ARBA00022824"/>
    </source>
</evidence>
<proteinExistence type="inferred from homology"/>
<keyword evidence="14" id="KW-1185">Reference proteome</keyword>
<dbReference type="UniPathway" id="UPA00196"/>
<dbReference type="STRING" id="686832.A0A0C3C8L6"/>
<feature type="transmembrane region" description="Helical" evidence="12">
    <location>
        <begin position="319"/>
        <end position="340"/>
    </location>
</feature>
<evidence type="ECO:0000256" key="2">
    <source>
        <dbReference type="ARBA" id="ARBA00004687"/>
    </source>
</evidence>
<dbReference type="GO" id="GO:0005789">
    <property type="term" value="C:endoplasmic reticulum membrane"/>
    <property type="evidence" value="ECO:0007669"/>
    <property type="project" value="UniProtKB-SubCell"/>
</dbReference>
<dbReference type="HOGENOM" id="CLU_029048_1_0_1"/>
<evidence type="ECO:0000256" key="3">
    <source>
        <dbReference type="ARBA" id="ARBA00008698"/>
    </source>
</evidence>
<dbReference type="GO" id="GO:0006506">
    <property type="term" value="P:GPI anchor biosynthetic process"/>
    <property type="evidence" value="ECO:0007669"/>
    <property type="project" value="UniProtKB-UniPathway"/>
</dbReference>
<reference evidence="13 14" key="1">
    <citation type="submission" date="2014-04" db="EMBL/GenBank/DDBJ databases">
        <authorList>
            <consortium name="DOE Joint Genome Institute"/>
            <person name="Kuo A."/>
            <person name="Gay G."/>
            <person name="Dore J."/>
            <person name="Kohler A."/>
            <person name="Nagy L.G."/>
            <person name="Floudas D."/>
            <person name="Copeland A."/>
            <person name="Barry K.W."/>
            <person name="Cichocki N."/>
            <person name="Veneault-Fourrey C."/>
            <person name="LaButti K."/>
            <person name="Lindquist E.A."/>
            <person name="Lipzen A."/>
            <person name="Lundell T."/>
            <person name="Morin E."/>
            <person name="Murat C."/>
            <person name="Sun H."/>
            <person name="Tunlid A."/>
            <person name="Henrissat B."/>
            <person name="Grigoriev I.V."/>
            <person name="Hibbett D.S."/>
            <person name="Martin F."/>
            <person name="Nordberg H.P."/>
            <person name="Cantor M.N."/>
            <person name="Hua S.X."/>
        </authorList>
    </citation>
    <scope>NUCLEOTIDE SEQUENCE [LARGE SCALE GENOMIC DNA]</scope>
    <source>
        <strain evidence="14">h7</strain>
    </source>
</reference>
<feature type="transmembrane region" description="Helical" evidence="12">
    <location>
        <begin position="346"/>
        <end position="366"/>
    </location>
</feature>
<name>A0A0C3C8L6_HEBCY</name>
<keyword evidence="7 12" id="KW-0808">Transferase</keyword>
<comment type="subcellular location">
    <subcellularLocation>
        <location evidence="1 12">Endoplasmic reticulum membrane</location>
        <topology evidence="1 12">Multi-pass membrane protein</topology>
    </subcellularLocation>
</comment>
<protein>
    <recommendedName>
        <fullName evidence="4 12">GPI mannosyltransferase 2</fullName>
        <ecNumber evidence="12">2.4.1.-</ecNumber>
    </recommendedName>
</protein>
<accession>A0A0C3C8L6</accession>
<dbReference type="EC" id="2.4.1.-" evidence="12"/>
<keyword evidence="5 12" id="KW-0337">GPI-anchor biosynthesis</keyword>
<dbReference type="Pfam" id="PF04188">
    <property type="entry name" value="Mannosyl_trans2"/>
    <property type="match status" value="1"/>
</dbReference>
<evidence type="ECO:0000256" key="6">
    <source>
        <dbReference type="ARBA" id="ARBA00022676"/>
    </source>
</evidence>
<feature type="transmembrane region" description="Helical" evidence="12">
    <location>
        <begin position="281"/>
        <end position="299"/>
    </location>
</feature>
<feature type="transmembrane region" description="Helical" evidence="12">
    <location>
        <begin position="373"/>
        <end position="393"/>
    </location>
</feature>
<organism evidence="13 14">
    <name type="scientific">Hebeloma cylindrosporum</name>
    <dbReference type="NCBI Taxonomy" id="76867"/>
    <lineage>
        <taxon>Eukaryota</taxon>
        <taxon>Fungi</taxon>
        <taxon>Dikarya</taxon>
        <taxon>Basidiomycota</taxon>
        <taxon>Agaricomycotina</taxon>
        <taxon>Agaricomycetes</taxon>
        <taxon>Agaricomycetidae</taxon>
        <taxon>Agaricales</taxon>
        <taxon>Agaricineae</taxon>
        <taxon>Hymenogastraceae</taxon>
        <taxon>Hebeloma</taxon>
    </lineage>
</organism>
<evidence type="ECO:0000256" key="1">
    <source>
        <dbReference type="ARBA" id="ARBA00004477"/>
    </source>
</evidence>
<sequence length="397" mass="44321">MLSHRGLILRYALLSRLVFFVILQFAALLPLFDASPILVALPRPLRPLLRWDAFHFLHVANHGYVYEHEWAFFPGSIYLIRYLGSILGHLTGFDASNFFSAGLLAVLACDTSQTLYALSLHHLQSPALALSASLLSLLPTSPATLYFAPYNEPFFTYFTYRGMLCCARQQWLKASLFFALASSFRSNGVLLSGFIFWGLIAEPCMAKQVVSPFTKSLALAAIVIAPFIAYHLAAYAIFCSGTGSSPEWCSQFPPSIYTHAQSTYWNVGFLRYWTLGQLPNFILAIPTLLLILSFAVYHLKGTWLASSKRKGDSQLDLSFRNVTITPHAIHAIILSFILIFASHTQIVLRLAASMPFVYWAAAWLVCENPALGRLWVSWSVLWGTTSTICWATFLPPA</sequence>
<evidence type="ECO:0000256" key="11">
    <source>
        <dbReference type="ARBA" id="ARBA00023136"/>
    </source>
</evidence>
<dbReference type="Proteomes" id="UP000053424">
    <property type="component" value="Unassembled WGS sequence"/>
</dbReference>
<comment type="similarity">
    <text evidence="3 12">Belongs to the PIGV family.</text>
</comment>
<evidence type="ECO:0000256" key="5">
    <source>
        <dbReference type="ARBA" id="ARBA00022502"/>
    </source>
</evidence>
<feature type="transmembrane region" description="Helical" evidence="12">
    <location>
        <begin position="98"/>
        <end position="120"/>
    </location>
</feature>
<keyword evidence="11 12" id="KW-0472">Membrane</keyword>
<feature type="transmembrane region" description="Helical" evidence="12">
    <location>
        <begin position="12"/>
        <end position="32"/>
    </location>
</feature>
<dbReference type="GO" id="GO:0031501">
    <property type="term" value="C:mannosyltransferase complex"/>
    <property type="evidence" value="ECO:0007669"/>
    <property type="project" value="TreeGrafter"/>
</dbReference>
<keyword evidence="10 12" id="KW-1133">Transmembrane helix</keyword>
<keyword evidence="9 12" id="KW-0256">Endoplasmic reticulum</keyword>
<evidence type="ECO:0000256" key="12">
    <source>
        <dbReference type="RuleBase" id="RU363112"/>
    </source>
</evidence>
<evidence type="ECO:0000313" key="13">
    <source>
        <dbReference type="EMBL" id="KIM45160.1"/>
    </source>
</evidence>
<feature type="transmembrane region" description="Helical" evidence="12">
    <location>
        <begin position="217"/>
        <end position="238"/>
    </location>
</feature>
<evidence type="ECO:0000256" key="8">
    <source>
        <dbReference type="ARBA" id="ARBA00022692"/>
    </source>
</evidence>
<reference evidence="14" key="2">
    <citation type="submission" date="2015-01" db="EMBL/GenBank/DDBJ databases">
        <title>Evolutionary Origins and Diversification of the Mycorrhizal Mutualists.</title>
        <authorList>
            <consortium name="DOE Joint Genome Institute"/>
            <consortium name="Mycorrhizal Genomics Consortium"/>
            <person name="Kohler A."/>
            <person name="Kuo A."/>
            <person name="Nagy L.G."/>
            <person name="Floudas D."/>
            <person name="Copeland A."/>
            <person name="Barry K.W."/>
            <person name="Cichocki N."/>
            <person name="Veneault-Fourrey C."/>
            <person name="LaButti K."/>
            <person name="Lindquist E.A."/>
            <person name="Lipzen A."/>
            <person name="Lundell T."/>
            <person name="Morin E."/>
            <person name="Murat C."/>
            <person name="Riley R."/>
            <person name="Ohm R."/>
            <person name="Sun H."/>
            <person name="Tunlid A."/>
            <person name="Henrissat B."/>
            <person name="Grigoriev I.V."/>
            <person name="Hibbett D.S."/>
            <person name="Martin F."/>
        </authorList>
    </citation>
    <scope>NUCLEOTIDE SEQUENCE [LARGE SCALE GENOMIC DNA]</scope>
    <source>
        <strain evidence="14">h7</strain>
    </source>
</reference>
<keyword evidence="8 12" id="KW-0812">Transmembrane</keyword>
<comment type="function">
    <text evidence="12">Mannosyltransferase involved in glycosylphosphatidylinositol-anchor biosynthesis.</text>
</comment>
<dbReference type="InterPro" id="IPR007315">
    <property type="entry name" value="PIG-V/Gpi18"/>
</dbReference>
<evidence type="ECO:0000256" key="10">
    <source>
        <dbReference type="ARBA" id="ARBA00022989"/>
    </source>
</evidence>
<dbReference type="EMBL" id="KN831772">
    <property type="protein sequence ID" value="KIM45160.1"/>
    <property type="molecule type" value="Genomic_DNA"/>
</dbReference>
<dbReference type="GO" id="GO:0000009">
    <property type="term" value="F:alpha-1,6-mannosyltransferase activity"/>
    <property type="evidence" value="ECO:0007669"/>
    <property type="project" value="InterPro"/>
</dbReference>
<comment type="pathway">
    <text evidence="2 12">Glycolipid biosynthesis; glycosylphosphatidylinositol-anchor biosynthesis.</text>
</comment>
<keyword evidence="6 12" id="KW-0328">Glycosyltransferase</keyword>
<evidence type="ECO:0000256" key="4">
    <source>
        <dbReference type="ARBA" id="ARBA00013795"/>
    </source>
</evidence>
<evidence type="ECO:0000256" key="7">
    <source>
        <dbReference type="ARBA" id="ARBA00022679"/>
    </source>
</evidence>